<reference evidence="1 2" key="1">
    <citation type="journal article" date="2021" name="Commun. Biol.">
        <title>The genome of Shorea leprosula (Dipterocarpaceae) highlights the ecological relevance of drought in aseasonal tropical rainforests.</title>
        <authorList>
            <person name="Ng K.K.S."/>
            <person name="Kobayashi M.J."/>
            <person name="Fawcett J.A."/>
            <person name="Hatakeyama M."/>
            <person name="Paape T."/>
            <person name="Ng C.H."/>
            <person name="Ang C.C."/>
            <person name="Tnah L.H."/>
            <person name="Lee C.T."/>
            <person name="Nishiyama T."/>
            <person name="Sese J."/>
            <person name="O'Brien M.J."/>
            <person name="Copetti D."/>
            <person name="Mohd Noor M.I."/>
            <person name="Ong R.C."/>
            <person name="Putra M."/>
            <person name="Sireger I.Z."/>
            <person name="Indrioko S."/>
            <person name="Kosugi Y."/>
            <person name="Izuno A."/>
            <person name="Isagi Y."/>
            <person name="Lee S.L."/>
            <person name="Shimizu K.K."/>
        </authorList>
    </citation>
    <scope>NUCLEOTIDE SEQUENCE [LARGE SCALE GENOMIC DNA]</scope>
    <source>
        <strain evidence="1">214</strain>
    </source>
</reference>
<organism evidence="1 2">
    <name type="scientific">Rubroshorea leprosula</name>
    <dbReference type="NCBI Taxonomy" id="152421"/>
    <lineage>
        <taxon>Eukaryota</taxon>
        <taxon>Viridiplantae</taxon>
        <taxon>Streptophyta</taxon>
        <taxon>Embryophyta</taxon>
        <taxon>Tracheophyta</taxon>
        <taxon>Spermatophyta</taxon>
        <taxon>Magnoliopsida</taxon>
        <taxon>eudicotyledons</taxon>
        <taxon>Gunneridae</taxon>
        <taxon>Pentapetalae</taxon>
        <taxon>rosids</taxon>
        <taxon>malvids</taxon>
        <taxon>Malvales</taxon>
        <taxon>Dipterocarpaceae</taxon>
        <taxon>Rubroshorea</taxon>
    </lineage>
</organism>
<protein>
    <submittedName>
        <fullName evidence="1">Uncharacterized protein</fullName>
    </submittedName>
</protein>
<accession>A0AAV5IG82</accession>
<evidence type="ECO:0000313" key="2">
    <source>
        <dbReference type="Proteomes" id="UP001054252"/>
    </source>
</evidence>
<proteinExistence type="predicted"/>
<dbReference type="AlphaFoldDB" id="A0AAV5IG82"/>
<evidence type="ECO:0000313" key="1">
    <source>
        <dbReference type="EMBL" id="GKU96842.1"/>
    </source>
</evidence>
<gene>
    <name evidence="1" type="ORF">SLEP1_g10033</name>
</gene>
<name>A0AAV5IG82_9ROSI</name>
<comment type="caution">
    <text evidence="1">The sequence shown here is derived from an EMBL/GenBank/DDBJ whole genome shotgun (WGS) entry which is preliminary data.</text>
</comment>
<dbReference type="EMBL" id="BPVZ01000010">
    <property type="protein sequence ID" value="GKU96842.1"/>
    <property type="molecule type" value="Genomic_DNA"/>
</dbReference>
<keyword evidence="2" id="KW-1185">Reference proteome</keyword>
<dbReference type="Proteomes" id="UP001054252">
    <property type="component" value="Unassembled WGS sequence"/>
</dbReference>
<sequence>MLSESLPFLPGFRCRSTIFRSHSLLVVALSLRPQLSCPRYSAIRTAST</sequence>